<evidence type="ECO:0000256" key="4">
    <source>
        <dbReference type="ARBA" id="ARBA00022729"/>
    </source>
</evidence>
<evidence type="ECO:0000256" key="2">
    <source>
        <dbReference type="ARBA" id="ARBA00022502"/>
    </source>
</evidence>
<dbReference type="InterPro" id="IPR007217">
    <property type="entry name" value="Per1-like"/>
</dbReference>
<dbReference type="Proteomes" id="UP000439903">
    <property type="component" value="Unassembled WGS sequence"/>
</dbReference>
<feature type="transmembrane region" description="Helical" evidence="7">
    <location>
        <begin position="140"/>
        <end position="159"/>
    </location>
</feature>
<evidence type="ECO:0000256" key="3">
    <source>
        <dbReference type="ARBA" id="ARBA00022692"/>
    </source>
</evidence>
<feature type="transmembrane region" description="Helical" evidence="7">
    <location>
        <begin position="259"/>
        <end position="277"/>
    </location>
</feature>
<feature type="transmembrane region" description="Helical" evidence="7">
    <location>
        <begin position="6"/>
        <end position="27"/>
    </location>
</feature>
<keyword evidence="5 7" id="KW-1133">Transmembrane helix</keyword>
<evidence type="ECO:0000256" key="6">
    <source>
        <dbReference type="ARBA" id="ARBA00023136"/>
    </source>
</evidence>
<keyword evidence="4" id="KW-0732">Signal</keyword>
<keyword evidence="9" id="KW-1185">Reference proteome</keyword>
<dbReference type="GO" id="GO:0016788">
    <property type="term" value="F:hydrolase activity, acting on ester bonds"/>
    <property type="evidence" value="ECO:0007669"/>
    <property type="project" value="TreeGrafter"/>
</dbReference>
<reference evidence="8 9" key="1">
    <citation type="journal article" date="2019" name="Environ. Microbiol.">
        <title>At the nexus of three kingdoms: the genome of the mycorrhizal fungus Gigaspora margarita provides insights into plant, endobacterial and fungal interactions.</title>
        <authorList>
            <person name="Venice F."/>
            <person name="Ghignone S."/>
            <person name="Salvioli di Fossalunga A."/>
            <person name="Amselem J."/>
            <person name="Novero M."/>
            <person name="Xianan X."/>
            <person name="Sedzielewska Toro K."/>
            <person name="Morin E."/>
            <person name="Lipzen A."/>
            <person name="Grigoriev I.V."/>
            <person name="Henrissat B."/>
            <person name="Martin F.M."/>
            <person name="Bonfante P."/>
        </authorList>
    </citation>
    <scope>NUCLEOTIDE SEQUENCE [LARGE SCALE GENOMIC DNA]</scope>
    <source>
        <strain evidence="8 9">BEG34</strain>
    </source>
</reference>
<comment type="function">
    <text evidence="7">Involved in the lipid remodeling steps of GPI-anchor maturation.</text>
</comment>
<sequence length="325" mass="38600">MFKLSYSSSSILSIICLVLFITSFLVVSASNGDQDVHFQHCVSNCFVENCQQDSPIPFILQFFLWSCEDNCKYYCMHQITDKAILESRQILQYYGKWPFHRFLGIQEPASVLFSIFNGYIHYRYLPYLYQIQDFYYMKKFYIVSAYVAMNSWFWSAIYHSRDFPITEELDYFSAGLTILYSLFYTVLRVFQIRNKQQTLLWTLICISGFLAHCSYLHFIKFDYGYNMIANIIVGMSNNLIWVGWSIVHWHKRPDDAWKPITLVFLILLAMSLEIFDFPPWWGILDAHSLWHASTIFLASFWYDFLIEDAKIESFRESKGKKIDKN</sequence>
<keyword evidence="7" id="KW-0256">Endoplasmic reticulum</keyword>
<keyword evidence="2 7" id="KW-0337">GPI-anchor biosynthesis</keyword>
<evidence type="ECO:0000313" key="8">
    <source>
        <dbReference type="EMBL" id="KAF0392181.1"/>
    </source>
</evidence>
<dbReference type="PANTHER" id="PTHR13148">
    <property type="entry name" value="PER1-RELATED"/>
    <property type="match status" value="1"/>
</dbReference>
<name>A0A8H4A0X4_GIGMA</name>
<feature type="transmembrane region" description="Helical" evidence="7">
    <location>
        <begin position="171"/>
        <end position="187"/>
    </location>
</feature>
<protein>
    <recommendedName>
        <fullName evidence="7">Post-GPI attachment to proteins factor 3</fullName>
    </recommendedName>
</protein>
<dbReference type="GO" id="GO:0006506">
    <property type="term" value="P:GPI anchor biosynthetic process"/>
    <property type="evidence" value="ECO:0007669"/>
    <property type="project" value="UniProtKB-KW"/>
</dbReference>
<evidence type="ECO:0000256" key="1">
    <source>
        <dbReference type="ARBA" id="ARBA00004127"/>
    </source>
</evidence>
<dbReference type="GO" id="GO:0005789">
    <property type="term" value="C:endoplasmic reticulum membrane"/>
    <property type="evidence" value="ECO:0007669"/>
    <property type="project" value="UniProtKB-SubCell"/>
</dbReference>
<proteinExistence type="inferred from homology"/>
<accession>A0A8H4A0X4</accession>
<organism evidence="8 9">
    <name type="scientific">Gigaspora margarita</name>
    <dbReference type="NCBI Taxonomy" id="4874"/>
    <lineage>
        <taxon>Eukaryota</taxon>
        <taxon>Fungi</taxon>
        <taxon>Fungi incertae sedis</taxon>
        <taxon>Mucoromycota</taxon>
        <taxon>Glomeromycotina</taxon>
        <taxon>Glomeromycetes</taxon>
        <taxon>Diversisporales</taxon>
        <taxon>Gigasporaceae</taxon>
        <taxon>Gigaspora</taxon>
    </lineage>
</organism>
<feature type="transmembrane region" description="Helical" evidence="7">
    <location>
        <begin position="199"/>
        <end position="219"/>
    </location>
</feature>
<feature type="transmembrane region" description="Helical" evidence="7">
    <location>
        <begin position="225"/>
        <end position="247"/>
    </location>
</feature>
<evidence type="ECO:0000313" key="9">
    <source>
        <dbReference type="Proteomes" id="UP000439903"/>
    </source>
</evidence>
<comment type="similarity">
    <text evidence="7">Belongs to the PGAP3 family.</text>
</comment>
<keyword evidence="6 7" id="KW-0472">Membrane</keyword>
<dbReference type="PANTHER" id="PTHR13148:SF0">
    <property type="entry name" value="POST-GPI ATTACHMENT TO PROTEINS FACTOR 3"/>
    <property type="match status" value="1"/>
</dbReference>
<comment type="caution">
    <text evidence="8">The sequence shown here is derived from an EMBL/GenBank/DDBJ whole genome shotgun (WGS) entry which is preliminary data.</text>
</comment>
<dbReference type="EMBL" id="WTPW01002197">
    <property type="protein sequence ID" value="KAF0392181.1"/>
    <property type="molecule type" value="Genomic_DNA"/>
</dbReference>
<keyword evidence="3 7" id="KW-0812">Transmembrane</keyword>
<evidence type="ECO:0000256" key="5">
    <source>
        <dbReference type="ARBA" id="ARBA00022989"/>
    </source>
</evidence>
<evidence type="ECO:0000256" key="7">
    <source>
        <dbReference type="RuleBase" id="RU365066"/>
    </source>
</evidence>
<dbReference type="OrthoDB" id="419770at2759"/>
<dbReference type="Pfam" id="PF04080">
    <property type="entry name" value="Per1"/>
    <property type="match status" value="1"/>
</dbReference>
<gene>
    <name evidence="8" type="ORF">F8M41_010578</name>
</gene>
<feature type="transmembrane region" description="Helical" evidence="7">
    <location>
        <begin position="289"/>
        <end position="306"/>
    </location>
</feature>
<dbReference type="AlphaFoldDB" id="A0A8H4A0X4"/>
<comment type="subcellular location">
    <subcellularLocation>
        <location evidence="1">Endomembrane system</location>
        <topology evidence="1">Multi-pass membrane protein</topology>
    </subcellularLocation>
    <subcellularLocation>
        <location evidence="7">Endoplasmic reticulum membrane</location>
        <topology evidence="7">Multi-pass membrane protein</topology>
    </subcellularLocation>
</comment>